<keyword evidence="6 7" id="KW-0472">Membrane</keyword>
<sequence length="370" mass="39776">MREHLLVLFLTAALTYLFTPLAEKAALRFGAIAYVRKRDVHTTPTPRWGGLAIWFAIAIAIGVANQLPLLHKAFAQTGQITGIVLASGIVLLLGMADDRWGLDAITKLAGQSIAAGVLLLNGVQLLWLPINGITTLPSSLGQLLTILVILVSINAVNFVDGLDGLAAGIVGIAAVAFFSYAYLLSVVYNFDRAGAPLLITAVVVGACIGFLPHNFYPARIFMGDSGSMVLGLLLGVAAITLTGQIDSNAISAQQLAPTLLPILLPFGVLAIPLIDLILAIIRRTKAGRSPFAPDKEHLHHRIIMLGHSQRSATFLLYLWTFSFAMPLAASAFIPWRFTLLVSLLFTALSLSLTKYPFLYRKLKVGVFKNL</sequence>
<accession>A0A6J6G8M6</accession>
<dbReference type="GO" id="GO:0071555">
    <property type="term" value="P:cell wall organization"/>
    <property type="evidence" value="ECO:0007669"/>
    <property type="project" value="TreeGrafter"/>
</dbReference>
<evidence type="ECO:0000256" key="5">
    <source>
        <dbReference type="ARBA" id="ARBA00022989"/>
    </source>
</evidence>
<proteinExistence type="predicted"/>
<evidence type="ECO:0000313" key="8">
    <source>
        <dbReference type="EMBL" id="CAB4597561.1"/>
    </source>
</evidence>
<keyword evidence="5 7" id="KW-1133">Transmembrane helix</keyword>
<evidence type="ECO:0000256" key="4">
    <source>
        <dbReference type="ARBA" id="ARBA00022692"/>
    </source>
</evidence>
<dbReference type="PANTHER" id="PTHR22926:SF3">
    <property type="entry name" value="UNDECAPRENYL-PHOSPHATE ALPHA-N-ACETYLGLUCOSAMINYL 1-PHOSPHATE TRANSFERASE"/>
    <property type="match status" value="1"/>
</dbReference>
<feature type="transmembrane region" description="Helical" evidence="7">
    <location>
        <begin position="166"/>
        <end position="188"/>
    </location>
</feature>
<gene>
    <name evidence="8" type="ORF">UFOPK1811_00571</name>
</gene>
<protein>
    <submittedName>
        <fullName evidence="8">Unannotated protein</fullName>
    </submittedName>
</protein>
<feature type="transmembrane region" description="Helical" evidence="7">
    <location>
        <begin position="73"/>
        <end position="96"/>
    </location>
</feature>
<feature type="transmembrane region" description="Helical" evidence="7">
    <location>
        <begin position="48"/>
        <end position="67"/>
    </location>
</feature>
<feature type="transmembrane region" description="Helical" evidence="7">
    <location>
        <begin position="194"/>
        <end position="216"/>
    </location>
</feature>
<keyword evidence="4 7" id="KW-0812">Transmembrane</keyword>
<keyword evidence="3" id="KW-0808">Transferase</keyword>
<feature type="transmembrane region" description="Helical" evidence="7">
    <location>
        <begin position="140"/>
        <end position="159"/>
    </location>
</feature>
<feature type="transmembrane region" description="Helical" evidence="7">
    <location>
        <begin position="314"/>
        <end position="333"/>
    </location>
</feature>
<evidence type="ECO:0000256" key="7">
    <source>
        <dbReference type="SAM" id="Phobius"/>
    </source>
</evidence>
<dbReference type="GO" id="GO:0044038">
    <property type="term" value="P:cell wall macromolecule biosynthetic process"/>
    <property type="evidence" value="ECO:0007669"/>
    <property type="project" value="TreeGrafter"/>
</dbReference>
<dbReference type="AlphaFoldDB" id="A0A6J6G8M6"/>
<evidence type="ECO:0000256" key="6">
    <source>
        <dbReference type="ARBA" id="ARBA00023136"/>
    </source>
</evidence>
<dbReference type="GO" id="GO:0016780">
    <property type="term" value="F:phosphotransferase activity, for other substituted phosphate groups"/>
    <property type="evidence" value="ECO:0007669"/>
    <property type="project" value="InterPro"/>
</dbReference>
<keyword evidence="2" id="KW-1003">Cell membrane</keyword>
<reference evidence="8" key="1">
    <citation type="submission" date="2020-05" db="EMBL/GenBank/DDBJ databases">
        <authorList>
            <person name="Chiriac C."/>
            <person name="Salcher M."/>
            <person name="Ghai R."/>
            <person name="Kavagutti S V."/>
        </authorList>
    </citation>
    <scope>NUCLEOTIDE SEQUENCE</scope>
</reference>
<feature type="transmembrane region" description="Helical" evidence="7">
    <location>
        <begin position="339"/>
        <end position="358"/>
    </location>
</feature>
<dbReference type="EMBL" id="CAEZUJ010000016">
    <property type="protein sequence ID" value="CAB4597561.1"/>
    <property type="molecule type" value="Genomic_DNA"/>
</dbReference>
<dbReference type="PANTHER" id="PTHR22926">
    <property type="entry name" value="PHOSPHO-N-ACETYLMURAMOYL-PENTAPEPTIDE-TRANSFERASE"/>
    <property type="match status" value="1"/>
</dbReference>
<feature type="transmembrane region" description="Helical" evidence="7">
    <location>
        <begin position="259"/>
        <end position="281"/>
    </location>
</feature>
<dbReference type="Pfam" id="PF00953">
    <property type="entry name" value="Glycos_transf_4"/>
    <property type="match status" value="1"/>
</dbReference>
<comment type="subcellular location">
    <subcellularLocation>
        <location evidence="1">Cell membrane</location>
        <topology evidence="1">Multi-pass membrane protein</topology>
    </subcellularLocation>
</comment>
<name>A0A6J6G8M6_9ZZZZ</name>
<evidence type="ECO:0000256" key="3">
    <source>
        <dbReference type="ARBA" id="ARBA00022679"/>
    </source>
</evidence>
<feature type="transmembrane region" description="Helical" evidence="7">
    <location>
        <begin position="6"/>
        <end position="27"/>
    </location>
</feature>
<dbReference type="InterPro" id="IPR000715">
    <property type="entry name" value="Glycosyl_transferase_4"/>
</dbReference>
<feature type="transmembrane region" description="Helical" evidence="7">
    <location>
        <begin position="108"/>
        <end position="128"/>
    </location>
</feature>
<evidence type="ECO:0000256" key="2">
    <source>
        <dbReference type="ARBA" id="ARBA00022475"/>
    </source>
</evidence>
<feature type="transmembrane region" description="Helical" evidence="7">
    <location>
        <begin position="228"/>
        <end position="247"/>
    </location>
</feature>
<dbReference type="GO" id="GO:0005886">
    <property type="term" value="C:plasma membrane"/>
    <property type="evidence" value="ECO:0007669"/>
    <property type="project" value="UniProtKB-SubCell"/>
</dbReference>
<organism evidence="8">
    <name type="scientific">freshwater metagenome</name>
    <dbReference type="NCBI Taxonomy" id="449393"/>
    <lineage>
        <taxon>unclassified sequences</taxon>
        <taxon>metagenomes</taxon>
        <taxon>ecological metagenomes</taxon>
    </lineage>
</organism>
<evidence type="ECO:0000256" key="1">
    <source>
        <dbReference type="ARBA" id="ARBA00004651"/>
    </source>
</evidence>
<dbReference type="GO" id="GO:0009103">
    <property type="term" value="P:lipopolysaccharide biosynthetic process"/>
    <property type="evidence" value="ECO:0007669"/>
    <property type="project" value="TreeGrafter"/>
</dbReference>
<dbReference type="CDD" id="cd06853">
    <property type="entry name" value="GT_WecA_like"/>
    <property type="match status" value="1"/>
</dbReference>